<dbReference type="EMBL" id="LT607413">
    <property type="protein sequence ID" value="SCE71205.1"/>
    <property type="molecule type" value="Genomic_DNA"/>
</dbReference>
<name>A0A1C4UHN3_MICEC</name>
<dbReference type="InterPro" id="IPR039564">
    <property type="entry name" value="Peptidase_C39-like"/>
</dbReference>
<dbReference type="Gene3D" id="3.90.70.10">
    <property type="entry name" value="Cysteine proteinases"/>
    <property type="match status" value="1"/>
</dbReference>
<dbReference type="InterPro" id="IPR039563">
    <property type="entry name" value="Peptidase_C39_single_dom"/>
</dbReference>
<evidence type="ECO:0000256" key="1">
    <source>
        <dbReference type="SAM" id="MobiDB-lite"/>
    </source>
</evidence>
<keyword evidence="4" id="KW-1185">Reference proteome</keyword>
<reference evidence="4" key="1">
    <citation type="submission" date="2016-06" db="EMBL/GenBank/DDBJ databases">
        <authorList>
            <person name="Varghese N."/>
            <person name="Submissions Spin"/>
        </authorList>
    </citation>
    <scope>NUCLEOTIDE SEQUENCE [LARGE SCALE GENOMIC DNA]</scope>
    <source>
        <strain evidence="4">DSM 43816</strain>
    </source>
</reference>
<dbReference type="Proteomes" id="UP000198253">
    <property type="component" value="Chromosome I"/>
</dbReference>
<feature type="region of interest" description="Disordered" evidence="1">
    <location>
        <begin position="174"/>
        <end position="224"/>
    </location>
</feature>
<evidence type="ECO:0000313" key="3">
    <source>
        <dbReference type="EMBL" id="SCE71205.1"/>
    </source>
</evidence>
<accession>A0A1C4UHN3</accession>
<protein>
    <submittedName>
        <fullName evidence="3">Peptidase_C39 like family protein</fullName>
    </submittedName>
</protein>
<feature type="compositionally biased region" description="Pro residues" evidence="1">
    <location>
        <begin position="180"/>
        <end position="190"/>
    </location>
</feature>
<dbReference type="InParanoid" id="A0A1C4UHN3"/>
<evidence type="ECO:0000259" key="2">
    <source>
        <dbReference type="Pfam" id="PF13529"/>
    </source>
</evidence>
<organism evidence="3 4">
    <name type="scientific">Micromonospora echinospora</name>
    <name type="common">Micromonospora purpurea</name>
    <dbReference type="NCBI Taxonomy" id="1877"/>
    <lineage>
        <taxon>Bacteria</taxon>
        <taxon>Bacillati</taxon>
        <taxon>Actinomycetota</taxon>
        <taxon>Actinomycetes</taxon>
        <taxon>Micromonosporales</taxon>
        <taxon>Micromonosporaceae</taxon>
        <taxon>Micromonospora</taxon>
    </lineage>
</organism>
<feature type="domain" description="Peptidase C39-like" evidence="2">
    <location>
        <begin position="231"/>
        <end position="381"/>
    </location>
</feature>
<sequence length="428" mass="45654">MAAATQGRDVVYRVFRFPADLDDGAVLGVRPGDGGLVLGGPLAELEYTDPHTGVRTRYDVGRWTSPPVRVGFGVHQVVPSWTADTPAGCWIQVEMCGWSDDAPATDWYVLARWAADDEGIRRTSVPGQRDQRAEVDTDTLTVTGAAATGWQVRVTLARPVGSTVGPTLRTVGVVASGPRPTAPPPAPTAPTPVRADGTGPAPTDATGPARTDGTERNAATGEPAARGRVLAVPTFSQRLHAGHHPHWGGGGDSWCSPTCVAMVLAYWDVGPTPDEYTWVDPADPRPEVDHAARHCYDHAYRGAGNWPFNTAYAGRYRMDAFVTRLRSLAEAERFVAAGVPLVVSAAFRTGDVPGLDYDTKGHLIVLVGFTPDGDPVLNDPYASDDAGVRRTVDRHRFTVAWQQGSGGVAYVIRPPSVPLPPPPAQPNW</sequence>
<dbReference type="Pfam" id="PF13529">
    <property type="entry name" value="Peptidase_C39_2"/>
    <property type="match status" value="1"/>
</dbReference>
<proteinExistence type="predicted"/>
<dbReference type="RefSeq" id="WP_231931567.1">
    <property type="nucleotide sequence ID" value="NZ_LT607413.1"/>
</dbReference>
<dbReference type="CDD" id="cd02549">
    <property type="entry name" value="Peptidase_C39A"/>
    <property type="match status" value="1"/>
</dbReference>
<evidence type="ECO:0000313" key="4">
    <source>
        <dbReference type="Proteomes" id="UP000198253"/>
    </source>
</evidence>
<dbReference type="AlphaFoldDB" id="A0A1C4UHN3"/>
<gene>
    <name evidence="3" type="ORF">GA0070618_0341</name>
</gene>